<evidence type="ECO:0000256" key="1">
    <source>
        <dbReference type="SAM" id="MobiDB-lite"/>
    </source>
</evidence>
<feature type="region of interest" description="Disordered" evidence="1">
    <location>
        <begin position="125"/>
        <end position="151"/>
    </location>
</feature>
<name>A0A378YKL0_9NOCA</name>
<sequence>MGFRTVVISEDLPFALPLWFVEAHPELHFGTGGDGSSRLPIASRSERKFYGSKDDPLLLDLQRVLIETSSWSHNVELILFHECGGITKVLVTRDRIRMAEPTGWSEVDEIEHWFCGCSFDTQVEPERSELEERSRPEIGKAVGPQVGPDEE</sequence>
<organism evidence="2 3">
    <name type="scientific">Nocardia otitidiscaviarum</name>
    <dbReference type="NCBI Taxonomy" id="1823"/>
    <lineage>
        <taxon>Bacteria</taxon>
        <taxon>Bacillati</taxon>
        <taxon>Actinomycetota</taxon>
        <taxon>Actinomycetes</taxon>
        <taxon>Mycobacteriales</taxon>
        <taxon>Nocardiaceae</taxon>
        <taxon>Nocardia</taxon>
    </lineage>
</organism>
<gene>
    <name evidence="2" type="ORF">NCTC1934_02857</name>
</gene>
<accession>A0A378YKL0</accession>
<protein>
    <submittedName>
        <fullName evidence="2">Uncharacterized protein</fullName>
    </submittedName>
</protein>
<feature type="compositionally biased region" description="Basic and acidic residues" evidence="1">
    <location>
        <begin position="125"/>
        <end position="138"/>
    </location>
</feature>
<dbReference type="OrthoDB" id="4550473at2"/>
<dbReference type="EMBL" id="UGRY01000002">
    <property type="protein sequence ID" value="SUA77080.1"/>
    <property type="molecule type" value="Genomic_DNA"/>
</dbReference>
<dbReference type="Proteomes" id="UP000255467">
    <property type="component" value="Unassembled WGS sequence"/>
</dbReference>
<proteinExistence type="predicted"/>
<evidence type="ECO:0000313" key="2">
    <source>
        <dbReference type="EMBL" id="SUA77080.1"/>
    </source>
</evidence>
<keyword evidence="3" id="KW-1185">Reference proteome</keyword>
<dbReference type="AlphaFoldDB" id="A0A378YKL0"/>
<dbReference type="RefSeq" id="WP_039810439.1">
    <property type="nucleotide sequence ID" value="NZ_UGRY01000002.1"/>
</dbReference>
<reference evidence="2 3" key="1">
    <citation type="submission" date="2018-06" db="EMBL/GenBank/DDBJ databases">
        <authorList>
            <consortium name="Pathogen Informatics"/>
            <person name="Doyle S."/>
        </authorList>
    </citation>
    <scope>NUCLEOTIDE SEQUENCE [LARGE SCALE GENOMIC DNA]</scope>
    <source>
        <strain evidence="2 3">NCTC1934</strain>
    </source>
</reference>
<evidence type="ECO:0000313" key="3">
    <source>
        <dbReference type="Proteomes" id="UP000255467"/>
    </source>
</evidence>